<sequence>MLSFFGQKSSRNLKKVKSKKSQDNSVKNIFLNTLIFILTVFIGVFIYSFSTKQMHNGTSFEISFPPTSNPPPLSTIYENNPINESPIEVLNGCGIQGMAGKFSRFLRENNIDVLNSDDADHYDYTHTLIITRTGNIQILNKVSSLLGFDAQDENHILNKPNSSSEFDLTVIIGSDYASIKPVMEFWQNQN</sequence>
<feature type="transmembrane region" description="Helical" evidence="1">
    <location>
        <begin position="29"/>
        <end position="49"/>
    </location>
</feature>
<accession>A0A382BYR6</accession>
<keyword evidence="1" id="KW-0472">Membrane</keyword>
<dbReference type="InterPro" id="IPR027381">
    <property type="entry name" value="LytR/CpsA/Psr_C"/>
</dbReference>
<feature type="domain" description="LytR/CpsA/Psr regulator C-terminal" evidence="2">
    <location>
        <begin position="86"/>
        <end position="176"/>
    </location>
</feature>
<reference evidence="3" key="1">
    <citation type="submission" date="2018-05" db="EMBL/GenBank/DDBJ databases">
        <authorList>
            <person name="Lanie J.A."/>
            <person name="Ng W.-L."/>
            <person name="Kazmierczak K.M."/>
            <person name="Andrzejewski T.M."/>
            <person name="Davidsen T.M."/>
            <person name="Wayne K.J."/>
            <person name="Tettelin H."/>
            <person name="Glass J.I."/>
            <person name="Rusch D."/>
            <person name="Podicherti R."/>
            <person name="Tsui H.-C.T."/>
            <person name="Winkler M.E."/>
        </authorList>
    </citation>
    <scope>NUCLEOTIDE SEQUENCE</scope>
</reference>
<evidence type="ECO:0000259" key="2">
    <source>
        <dbReference type="Pfam" id="PF13399"/>
    </source>
</evidence>
<protein>
    <recommendedName>
        <fullName evidence="2">LytR/CpsA/Psr regulator C-terminal domain-containing protein</fullName>
    </recommendedName>
</protein>
<dbReference type="Gene3D" id="3.30.70.2390">
    <property type="match status" value="1"/>
</dbReference>
<evidence type="ECO:0000256" key="1">
    <source>
        <dbReference type="SAM" id="Phobius"/>
    </source>
</evidence>
<keyword evidence="1" id="KW-0812">Transmembrane</keyword>
<proteinExistence type="predicted"/>
<name>A0A382BYR6_9ZZZZ</name>
<dbReference type="AlphaFoldDB" id="A0A382BYR6"/>
<dbReference type="Pfam" id="PF13399">
    <property type="entry name" value="LytR_C"/>
    <property type="match status" value="1"/>
</dbReference>
<keyword evidence="1" id="KW-1133">Transmembrane helix</keyword>
<organism evidence="3">
    <name type="scientific">marine metagenome</name>
    <dbReference type="NCBI Taxonomy" id="408172"/>
    <lineage>
        <taxon>unclassified sequences</taxon>
        <taxon>metagenomes</taxon>
        <taxon>ecological metagenomes</taxon>
    </lineage>
</organism>
<dbReference type="EMBL" id="UINC01031763">
    <property type="protein sequence ID" value="SVB18317.1"/>
    <property type="molecule type" value="Genomic_DNA"/>
</dbReference>
<gene>
    <name evidence="3" type="ORF">METZ01_LOCUS171171</name>
</gene>
<evidence type="ECO:0000313" key="3">
    <source>
        <dbReference type="EMBL" id="SVB18317.1"/>
    </source>
</evidence>